<feature type="transmembrane region" description="Helical" evidence="2">
    <location>
        <begin position="44"/>
        <end position="62"/>
    </location>
</feature>
<sequence>MLIAMIIASITDIKKKEIPIFLFPLFTTIFITINHAVIHPIDSLLGFVIGAISFSILAWKFSGGGGDIIMMSCIGAAYGTKILSHIIIISSIMILVYYIIMKIQKKTKRTVPYAPFVTISFIFLLLGGIFYGIYDYRFLENGYFLL</sequence>
<keyword evidence="2" id="KW-1133">Transmembrane helix</keyword>
<dbReference type="eggNOG" id="COG1989">
    <property type="taxonomic scope" value="Bacteria"/>
</dbReference>
<proteinExistence type="inferred from homology"/>
<name>E6UJC6_RUMA7</name>
<dbReference type="Proteomes" id="UP000006919">
    <property type="component" value="Plasmid pRUMAL01"/>
</dbReference>
<protein>
    <submittedName>
        <fullName evidence="4">Peptidase A24A prepilin type IV</fullName>
    </submittedName>
</protein>
<dbReference type="KEGG" id="ral:Rumal_3309"/>
<dbReference type="AlphaFoldDB" id="E6UJC6"/>
<dbReference type="GO" id="GO:0006465">
    <property type="term" value="P:signal peptide processing"/>
    <property type="evidence" value="ECO:0007669"/>
    <property type="project" value="TreeGrafter"/>
</dbReference>
<dbReference type="RefSeq" id="WP_013483322.1">
    <property type="nucleotide sequence ID" value="NZ_JHYT01000017.1"/>
</dbReference>
<dbReference type="PANTHER" id="PTHR30487:SF0">
    <property type="entry name" value="PREPILIN LEADER PEPTIDASE_N-METHYLTRANSFERASE-RELATED"/>
    <property type="match status" value="1"/>
</dbReference>
<evidence type="ECO:0000259" key="3">
    <source>
        <dbReference type="Pfam" id="PF01478"/>
    </source>
</evidence>
<keyword evidence="2" id="KW-0812">Transmembrane</keyword>
<feature type="transmembrane region" description="Helical" evidence="2">
    <location>
        <begin position="113"/>
        <end position="134"/>
    </location>
</feature>
<feature type="transmembrane region" description="Helical" evidence="2">
    <location>
        <begin position="20"/>
        <end position="37"/>
    </location>
</feature>
<geneLocation type="plasmid" evidence="4 5">
    <name>pRUMAL01</name>
</geneLocation>
<dbReference type="GO" id="GO:0005886">
    <property type="term" value="C:plasma membrane"/>
    <property type="evidence" value="ECO:0007669"/>
    <property type="project" value="TreeGrafter"/>
</dbReference>
<feature type="domain" description="Prepilin type IV endopeptidase peptidase" evidence="3">
    <location>
        <begin position="2"/>
        <end position="98"/>
    </location>
</feature>
<keyword evidence="4" id="KW-0614">Plasmid</keyword>
<gene>
    <name evidence="4" type="ordered locus">Rumal_3309</name>
</gene>
<dbReference type="GO" id="GO:0004190">
    <property type="term" value="F:aspartic-type endopeptidase activity"/>
    <property type="evidence" value="ECO:0007669"/>
    <property type="project" value="InterPro"/>
</dbReference>
<keyword evidence="2" id="KW-0472">Membrane</keyword>
<organism evidence="4 5">
    <name type="scientific">Ruminococcus albus (strain ATCC 27210 / DSM 20455 / JCM 14654 / NCDO 2250 / 7)</name>
    <dbReference type="NCBI Taxonomy" id="697329"/>
    <lineage>
        <taxon>Bacteria</taxon>
        <taxon>Bacillati</taxon>
        <taxon>Bacillota</taxon>
        <taxon>Clostridia</taxon>
        <taxon>Eubacteriales</taxon>
        <taxon>Oscillospiraceae</taxon>
        <taxon>Ruminococcus</taxon>
    </lineage>
</organism>
<evidence type="ECO:0000313" key="4">
    <source>
        <dbReference type="EMBL" id="ADU23772.1"/>
    </source>
</evidence>
<dbReference type="InterPro" id="IPR000045">
    <property type="entry name" value="Prepilin_IV_endopep_pep"/>
</dbReference>
<evidence type="ECO:0000256" key="2">
    <source>
        <dbReference type="SAM" id="Phobius"/>
    </source>
</evidence>
<reference evidence="5" key="1">
    <citation type="journal article" date="2011" name="J. Bacteriol.">
        <title>Complete genome of the cellulolytic ruminal bacterium Ruminococcus albus 7.</title>
        <authorList>
            <person name="Suen G."/>
            <person name="Stevenson D.M."/>
            <person name="Bruce D.C."/>
            <person name="Chertkov O."/>
            <person name="Copeland A."/>
            <person name="Cheng J.F."/>
            <person name="Detter C."/>
            <person name="Detter J.C."/>
            <person name="Goodwin L.A."/>
            <person name="Han C.S."/>
            <person name="Hauser L.J."/>
            <person name="Ivanova N.N."/>
            <person name="Kyrpides N.C."/>
            <person name="Land M.L."/>
            <person name="Lapidus A."/>
            <person name="Lucas S."/>
            <person name="Ovchinnikova G."/>
            <person name="Pitluck S."/>
            <person name="Tapia R."/>
            <person name="Woyke T."/>
            <person name="Boyum J."/>
            <person name="Mead D."/>
            <person name="Weimer P.J."/>
        </authorList>
    </citation>
    <scope>NUCLEOTIDE SEQUENCE [LARGE SCALE GENOMIC DNA]</scope>
    <source>
        <strain evidence="5">ATCC 27210 / DSM 20455 / JCM 14654 / NCDO 2250 / 7</strain>
        <plasmid evidence="5">pRUMAL01</plasmid>
    </source>
</reference>
<evidence type="ECO:0000256" key="1">
    <source>
        <dbReference type="ARBA" id="ARBA00005801"/>
    </source>
</evidence>
<dbReference type="Gene3D" id="1.20.120.1220">
    <property type="match status" value="1"/>
</dbReference>
<feature type="transmembrane region" description="Helical" evidence="2">
    <location>
        <begin position="82"/>
        <end position="101"/>
    </location>
</feature>
<dbReference type="InterPro" id="IPR050882">
    <property type="entry name" value="Prepilin_peptidase/N-MTase"/>
</dbReference>
<dbReference type="PANTHER" id="PTHR30487">
    <property type="entry name" value="TYPE 4 PREPILIN-LIKE PROTEINS LEADER PEPTIDE-PROCESSING ENZYME"/>
    <property type="match status" value="1"/>
</dbReference>
<dbReference type="HOGENOM" id="CLU_1776051_0_0_9"/>
<dbReference type="Pfam" id="PF01478">
    <property type="entry name" value="Peptidase_A24"/>
    <property type="match status" value="1"/>
</dbReference>
<accession>E6UJC6</accession>
<evidence type="ECO:0000313" key="5">
    <source>
        <dbReference type="Proteomes" id="UP000006919"/>
    </source>
</evidence>
<dbReference type="EMBL" id="CP002404">
    <property type="protein sequence ID" value="ADU23772.1"/>
    <property type="molecule type" value="Genomic_DNA"/>
</dbReference>
<comment type="similarity">
    <text evidence="1">Belongs to the peptidase A24 family.</text>
</comment>